<evidence type="ECO:0000256" key="2">
    <source>
        <dbReference type="ARBA" id="ARBA00022679"/>
    </source>
</evidence>
<dbReference type="PROSITE" id="PS51794">
    <property type="entry name" value="DAC"/>
    <property type="match status" value="1"/>
</dbReference>
<dbReference type="GO" id="GO:0106408">
    <property type="term" value="F:diadenylate cyclase activity"/>
    <property type="evidence" value="ECO:0007669"/>
    <property type="project" value="UniProtKB-EC"/>
</dbReference>
<organism evidence="8 9">
    <name type="scientific">Geomonas silvestris</name>
    <dbReference type="NCBI Taxonomy" id="2740184"/>
    <lineage>
        <taxon>Bacteria</taxon>
        <taxon>Pseudomonadati</taxon>
        <taxon>Thermodesulfobacteriota</taxon>
        <taxon>Desulfuromonadia</taxon>
        <taxon>Geobacterales</taxon>
        <taxon>Geobacteraceae</taxon>
        <taxon>Geomonas</taxon>
    </lineage>
</organism>
<dbReference type="InterPro" id="IPR050338">
    <property type="entry name" value="DisA"/>
</dbReference>
<evidence type="ECO:0000256" key="3">
    <source>
        <dbReference type="ARBA" id="ARBA00022695"/>
    </source>
</evidence>
<evidence type="ECO:0000256" key="1">
    <source>
        <dbReference type="ARBA" id="ARBA00000877"/>
    </source>
</evidence>
<dbReference type="EC" id="2.7.7.85" evidence="6"/>
<protein>
    <recommendedName>
        <fullName evidence="6">Diadenylate cyclase</fullName>
        <shortName evidence="6">DAC</shortName>
        <ecNumber evidence="6">2.7.7.85</ecNumber>
    </recommendedName>
    <alternativeName>
        <fullName evidence="6">Cyclic-di-AMP synthase</fullName>
        <shortName evidence="6">c-di-AMP synthase</shortName>
    </alternativeName>
</protein>
<dbReference type="PANTHER" id="PTHR34185">
    <property type="entry name" value="DIADENYLATE CYCLASE"/>
    <property type="match status" value="1"/>
</dbReference>
<dbReference type="NCBIfam" id="TIGR00159">
    <property type="entry name" value="diadenylate cyclase CdaA"/>
    <property type="match status" value="1"/>
</dbReference>
<dbReference type="Proteomes" id="UP000556026">
    <property type="component" value="Unassembled WGS sequence"/>
</dbReference>
<comment type="catalytic activity">
    <reaction evidence="1 6">
        <text>2 ATP = 3',3'-c-di-AMP + 2 diphosphate</text>
        <dbReference type="Rhea" id="RHEA:35655"/>
        <dbReference type="ChEBI" id="CHEBI:30616"/>
        <dbReference type="ChEBI" id="CHEBI:33019"/>
        <dbReference type="ChEBI" id="CHEBI:71500"/>
        <dbReference type="EC" id="2.7.7.85"/>
    </reaction>
</comment>
<dbReference type="Gene3D" id="2.170.120.30">
    <property type="match status" value="1"/>
</dbReference>
<dbReference type="GO" id="GO:0004016">
    <property type="term" value="F:adenylate cyclase activity"/>
    <property type="evidence" value="ECO:0007669"/>
    <property type="project" value="UniProtKB-UniRule"/>
</dbReference>
<dbReference type="InterPro" id="IPR034701">
    <property type="entry name" value="CdaA"/>
</dbReference>
<keyword evidence="4 6" id="KW-0547">Nucleotide-binding</keyword>
<dbReference type="HAMAP" id="MF_01499">
    <property type="entry name" value="DacA"/>
    <property type="match status" value="1"/>
</dbReference>
<keyword evidence="6" id="KW-1003">Cell membrane</keyword>
<gene>
    <name evidence="6" type="primary">dacA</name>
    <name evidence="8" type="ORF">GMST_41800</name>
</gene>
<dbReference type="InterPro" id="IPR045585">
    <property type="entry name" value="CdaA_N"/>
</dbReference>
<dbReference type="Pfam" id="PF02457">
    <property type="entry name" value="DAC"/>
    <property type="match status" value="1"/>
</dbReference>
<dbReference type="PANTHER" id="PTHR34185:SF1">
    <property type="entry name" value="DIADENYLATE CYCLASE"/>
    <property type="match status" value="1"/>
</dbReference>
<comment type="similarity">
    <text evidence="6">Belongs to the adenylate cyclase family. DacA/CdaA subfamily.</text>
</comment>
<reference evidence="9" key="1">
    <citation type="submission" date="2020-06" db="EMBL/GenBank/DDBJ databases">
        <title>Draft genomic sequence of Geomonas sp. Red330.</title>
        <authorList>
            <person name="Itoh H."/>
            <person name="Zhenxing X."/>
            <person name="Ushijima N."/>
            <person name="Masuda Y."/>
            <person name="Shiratori Y."/>
            <person name="Senoo K."/>
        </authorList>
    </citation>
    <scope>NUCLEOTIDE SEQUENCE [LARGE SCALE GENOMIC DNA]</scope>
    <source>
        <strain evidence="9">Red330</strain>
    </source>
</reference>
<feature type="transmembrane region" description="Helical" evidence="6">
    <location>
        <begin position="265"/>
        <end position="284"/>
    </location>
</feature>
<sequence>MLPHFRPQDIADILIMTFLVYQLYCWFKNTRALQVVLGLLFLGVIYVVTKNLGLFMTSWILQELGTVLLVLLIVVFQAEIRQALYRLSLLRKLFDRQEVGQRVDLMEVSGAVFGLAARKIGALLVFQREEQLDDYILHGVPLESLVSGQLITSIFIPSSPLHDGAVLIRDGRLALASCHLPLSVSSEVPQHFGTRHRAGLGLTERSDALVVIVSEERGEVSISVDGRLERVPNTADLHECLSSLLLPQSAQAQRVSLKARLFSNFWPKLGVLAVVLISWLLITYRQGEILTVTAPIKFHNLPDSLVLARSYPEEVDLQLKAYSNLVRSPRDLNVVVDLDLAKVKEGGNTVLIRKDDIKLPPGIVVDSLERSQVRVTAERKIRKDGTQKIR</sequence>
<keyword evidence="9" id="KW-1185">Reference proteome</keyword>
<dbReference type="InterPro" id="IPR036888">
    <property type="entry name" value="DNA_integrity_DisA_N_sf"/>
</dbReference>
<dbReference type="RefSeq" id="WP_183356641.1">
    <property type="nucleotide sequence ID" value="NZ_BLXX01000021.1"/>
</dbReference>
<evidence type="ECO:0000256" key="6">
    <source>
        <dbReference type="HAMAP-Rule" id="MF_01499"/>
    </source>
</evidence>
<proteinExistence type="inferred from homology"/>
<keyword evidence="6" id="KW-0812">Transmembrane</keyword>
<dbReference type="Pfam" id="PF07949">
    <property type="entry name" value="YbbR"/>
    <property type="match status" value="1"/>
</dbReference>
<evidence type="ECO:0000313" key="9">
    <source>
        <dbReference type="Proteomes" id="UP000556026"/>
    </source>
</evidence>
<comment type="caution">
    <text evidence="8">The sequence shown here is derived from an EMBL/GenBank/DDBJ whole genome shotgun (WGS) entry which is preliminary data.</text>
</comment>
<feature type="transmembrane region" description="Helical" evidence="6">
    <location>
        <begin position="32"/>
        <end position="49"/>
    </location>
</feature>
<dbReference type="EMBL" id="BLXX01000021">
    <property type="protein sequence ID" value="GFO61855.1"/>
    <property type="molecule type" value="Genomic_DNA"/>
</dbReference>
<name>A0A6V8MP71_9BACT</name>
<keyword evidence="2 6" id="KW-0808">Transferase</keyword>
<dbReference type="GO" id="GO:0006171">
    <property type="term" value="P:cAMP biosynthetic process"/>
    <property type="evidence" value="ECO:0007669"/>
    <property type="project" value="InterPro"/>
</dbReference>
<feature type="transmembrane region" description="Helical" evidence="6">
    <location>
        <begin position="6"/>
        <end position="25"/>
    </location>
</feature>
<evidence type="ECO:0000256" key="4">
    <source>
        <dbReference type="ARBA" id="ARBA00022741"/>
    </source>
</evidence>
<keyword evidence="5 6" id="KW-0067">ATP-binding</keyword>
<keyword evidence="6" id="KW-1133">Transmembrane helix</keyword>
<evidence type="ECO:0000259" key="7">
    <source>
        <dbReference type="PROSITE" id="PS51794"/>
    </source>
</evidence>
<dbReference type="SUPFAM" id="SSF143597">
    <property type="entry name" value="YojJ-like"/>
    <property type="match status" value="1"/>
</dbReference>
<comment type="function">
    <text evidence="6">Catalyzes the condensation of 2 ATP molecules into cyclic di-AMP (c-di-AMP), a second messenger used to regulate differing processes in different bacteria.</text>
</comment>
<dbReference type="InterPro" id="IPR003390">
    <property type="entry name" value="DNA_integrity_scan_DisA_N"/>
</dbReference>
<dbReference type="Gene3D" id="3.40.1700.10">
    <property type="entry name" value="DNA integrity scanning protein, DisA, N-terminal domain"/>
    <property type="match status" value="1"/>
</dbReference>
<evidence type="ECO:0000256" key="5">
    <source>
        <dbReference type="ARBA" id="ARBA00022840"/>
    </source>
</evidence>
<feature type="domain" description="DAC" evidence="7">
    <location>
        <begin position="77"/>
        <end position="236"/>
    </location>
</feature>
<evidence type="ECO:0000313" key="8">
    <source>
        <dbReference type="EMBL" id="GFO61855.1"/>
    </source>
</evidence>
<dbReference type="AlphaFoldDB" id="A0A6V8MP71"/>
<comment type="subunit">
    <text evidence="6">Probably a homodimer.</text>
</comment>
<dbReference type="Pfam" id="PF19293">
    <property type="entry name" value="CdaA_N"/>
    <property type="match status" value="1"/>
</dbReference>
<keyword evidence="6" id="KW-0472">Membrane</keyword>
<accession>A0A6V8MP71</accession>
<dbReference type="InterPro" id="IPR012505">
    <property type="entry name" value="YbbR"/>
</dbReference>
<dbReference type="GO" id="GO:0005524">
    <property type="term" value="F:ATP binding"/>
    <property type="evidence" value="ECO:0007669"/>
    <property type="project" value="UniProtKB-UniRule"/>
</dbReference>
<keyword evidence="3 6" id="KW-0548">Nucleotidyltransferase</keyword>
<comment type="caution">
    <text evidence="6">Lacks conserved residue(s) required for the propagation of feature annotation.</text>
</comment>
<feature type="transmembrane region" description="Helical" evidence="6">
    <location>
        <begin position="55"/>
        <end position="76"/>
    </location>
</feature>